<reference evidence="4" key="1">
    <citation type="submission" date="2021-07" db="EMBL/GenBank/DDBJ databases">
        <authorList>
            <person name="Branca A.L. A."/>
        </authorList>
    </citation>
    <scope>NUCLEOTIDE SEQUENCE</scope>
</reference>
<feature type="repeat" description="WD" evidence="3">
    <location>
        <begin position="52"/>
        <end position="91"/>
    </location>
</feature>
<dbReference type="CDD" id="cd00200">
    <property type="entry name" value="WD40"/>
    <property type="match status" value="1"/>
</dbReference>
<sequence length="397" mass="43861">MWNTEPRHLAVRAHKNGVVTSLLFDGERIITASDSGKINVHDVQSGAPLRNLEGHEGGVWAIQQYQNTLVSASTDRSIRVWDLEKGECTHIFRGHKSTVRTLKILPPTQVDQDTTHEADTVHDWPLIISGSRDSTLRIWKLPQAEDPTYLPSADTQGEDCPYLLRVLEGHQHSVRAMAAHGDTLVSGSYDCTVRVWKISTGALLHTLDGHGYKVYAVAIDQKRNRVISGSMDHTVRIWSLETGAPLFTLEGHTSLVGILELKEDIIVSASADSVLRVWDPENGECRSVLSGHSGAVTCFQHDNEKVVSGSDRGVKMWNIQTGVLEKDLLTELSGVWQVCFRGQHCVAAVQRDSVTFIEVSLMTTSCAGNWLIREDSRFRPVARSCPIRAARKAYAGG</sequence>
<dbReference type="AlphaFoldDB" id="A0A9W4NFI3"/>
<dbReference type="SMART" id="SM00320">
    <property type="entry name" value="WD40"/>
    <property type="match status" value="7"/>
</dbReference>
<evidence type="ECO:0000256" key="3">
    <source>
        <dbReference type="PROSITE-ProRule" id="PRU00221"/>
    </source>
</evidence>
<dbReference type="Proteomes" id="UP001152646">
    <property type="component" value="Unassembled WGS sequence"/>
</dbReference>
<dbReference type="InterPro" id="IPR019775">
    <property type="entry name" value="WD40_repeat_CS"/>
</dbReference>
<name>A0A9W4NFI3_9EURO</name>
<dbReference type="InterPro" id="IPR015943">
    <property type="entry name" value="WD40/YVTN_repeat-like_dom_sf"/>
</dbReference>
<dbReference type="GO" id="GO:0005737">
    <property type="term" value="C:cytoplasm"/>
    <property type="evidence" value="ECO:0007669"/>
    <property type="project" value="TreeGrafter"/>
</dbReference>
<dbReference type="PANTHER" id="PTHR19849:SF1">
    <property type="entry name" value="F-BOX_WD REPEAT-CONTAINING PROTEIN 7"/>
    <property type="match status" value="1"/>
</dbReference>
<dbReference type="Gene3D" id="2.130.10.10">
    <property type="entry name" value="YVTN repeat-like/Quinoprotein amine dehydrogenase"/>
    <property type="match status" value="1"/>
</dbReference>
<evidence type="ECO:0000313" key="5">
    <source>
        <dbReference type="Proteomes" id="UP001152646"/>
    </source>
</evidence>
<gene>
    <name evidence="4" type="ORF">PSALAMII_LOCUS3781</name>
</gene>
<dbReference type="GO" id="GO:0043130">
    <property type="term" value="F:ubiquitin binding"/>
    <property type="evidence" value="ECO:0007669"/>
    <property type="project" value="TreeGrafter"/>
</dbReference>
<feature type="repeat" description="WD" evidence="3">
    <location>
        <begin position="249"/>
        <end position="288"/>
    </location>
</feature>
<dbReference type="Pfam" id="PF00400">
    <property type="entry name" value="WD40"/>
    <property type="match status" value="7"/>
</dbReference>
<evidence type="ECO:0000256" key="2">
    <source>
        <dbReference type="ARBA" id="ARBA00022737"/>
    </source>
</evidence>
<feature type="repeat" description="WD" evidence="3">
    <location>
        <begin position="289"/>
        <end position="327"/>
    </location>
</feature>
<dbReference type="GO" id="GO:0043161">
    <property type="term" value="P:proteasome-mediated ubiquitin-dependent protein catabolic process"/>
    <property type="evidence" value="ECO:0007669"/>
    <property type="project" value="TreeGrafter"/>
</dbReference>
<dbReference type="InterPro" id="IPR036322">
    <property type="entry name" value="WD40_repeat_dom_sf"/>
</dbReference>
<feature type="repeat" description="WD" evidence="3">
    <location>
        <begin position="126"/>
        <end position="149"/>
    </location>
</feature>
<dbReference type="EMBL" id="CAJVPA010000133">
    <property type="protein sequence ID" value="CAG8359946.1"/>
    <property type="molecule type" value="Genomic_DNA"/>
</dbReference>
<dbReference type="InterPro" id="IPR001680">
    <property type="entry name" value="WD40_rpt"/>
</dbReference>
<proteinExistence type="predicted"/>
<dbReference type="PROSITE" id="PS00678">
    <property type="entry name" value="WD_REPEATS_1"/>
    <property type="match status" value="1"/>
</dbReference>
<dbReference type="PROSITE" id="PS50294">
    <property type="entry name" value="WD_REPEATS_REGION"/>
    <property type="match status" value="4"/>
</dbReference>
<dbReference type="OrthoDB" id="190105at2759"/>
<evidence type="ECO:0000256" key="1">
    <source>
        <dbReference type="ARBA" id="ARBA00022574"/>
    </source>
</evidence>
<keyword evidence="1 3" id="KW-0853">WD repeat</keyword>
<dbReference type="PRINTS" id="PR00320">
    <property type="entry name" value="GPROTEINBRPT"/>
</dbReference>
<protein>
    <recommendedName>
        <fullName evidence="6">WD40 repeat-like protein</fullName>
    </recommendedName>
</protein>
<evidence type="ECO:0000313" key="4">
    <source>
        <dbReference type="EMBL" id="CAG8359946.1"/>
    </source>
</evidence>
<dbReference type="PROSITE" id="PS50082">
    <property type="entry name" value="WD_REPEATS_2"/>
    <property type="match status" value="6"/>
</dbReference>
<organism evidence="4 5">
    <name type="scientific">Penicillium salamii</name>
    <dbReference type="NCBI Taxonomy" id="1612424"/>
    <lineage>
        <taxon>Eukaryota</taxon>
        <taxon>Fungi</taxon>
        <taxon>Dikarya</taxon>
        <taxon>Ascomycota</taxon>
        <taxon>Pezizomycotina</taxon>
        <taxon>Eurotiomycetes</taxon>
        <taxon>Eurotiomycetidae</taxon>
        <taxon>Eurotiales</taxon>
        <taxon>Aspergillaceae</taxon>
        <taxon>Penicillium</taxon>
    </lineage>
</organism>
<keyword evidence="2" id="KW-0677">Repeat</keyword>
<feature type="repeat" description="WD" evidence="3">
    <location>
        <begin position="167"/>
        <end position="206"/>
    </location>
</feature>
<dbReference type="SUPFAM" id="SSF50978">
    <property type="entry name" value="WD40 repeat-like"/>
    <property type="match status" value="1"/>
</dbReference>
<dbReference type="GO" id="GO:0005634">
    <property type="term" value="C:nucleus"/>
    <property type="evidence" value="ECO:0007669"/>
    <property type="project" value="TreeGrafter"/>
</dbReference>
<comment type="caution">
    <text evidence="4">The sequence shown here is derived from an EMBL/GenBank/DDBJ whole genome shotgun (WGS) entry which is preliminary data.</text>
</comment>
<dbReference type="GO" id="GO:0010992">
    <property type="term" value="P:ubiquitin recycling"/>
    <property type="evidence" value="ECO:0007669"/>
    <property type="project" value="TreeGrafter"/>
</dbReference>
<accession>A0A9W4NFI3</accession>
<dbReference type="InterPro" id="IPR020472">
    <property type="entry name" value="WD40_PAC1"/>
</dbReference>
<dbReference type="PANTHER" id="PTHR19849">
    <property type="entry name" value="PHOSPHOLIPASE A-2-ACTIVATING PROTEIN"/>
    <property type="match status" value="1"/>
</dbReference>
<evidence type="ECO:0008006" key="6">
    <source>
        <dbReference type="Google" id="ProtNLM"/>
    </source>
</evidence>
<feature type="repeat" description="WD" evidence="3">
    <location>
        <begin position="207"/>
        <end position="248"/>
    </location>
</feature>